<evidence type="ECO:0000313" key="3">
    <source>
        <dbReference type="EMBL" id="ODV82838.1"/>
    </source>
</evidence>
<organism evidence="3 4">
    <name type="scientific">[Candida] arabinofermentans NRRL YB-2248</name>
    <dbReference type="NCBI Taxonomy" id="983967"/>
    <lineage>
        <taxon>Eukaryota</taxon>
        <taxon>Fungi</taxon>
        <taxon>Dikarya</taxon>
        <taxon>Ascomycota</taxon>
        <taxon>Saccharomycotina</taxon>
        <taxon>Pichiomycetes</taxon>
        <taxon>Pichiales</taxon>
        <taxon>Pichiaceae</taxon>
        <taxon>Ogataea</taxon>
        <taxon>Ogataea/Candida clade</taxon>
    </lineage>
</organism>
<dbReference type="AlphaFoldDB" id="A0A1E4STL9"/>
<keyword evidence="2" id="KW-1133">Transmembrane helix</keyword>
<accession>A0A1E4STL9</accession>
<keyword evidence="2" id="KW-0472">Membrane</keyword>
<evidence type="ECO:0000313" key="4">
    <source>
        <dbReference type="Proteomes" id="UP000094801"/>
    </source>
</evidence>
<feature type="region of interest" description="Disordered" evidence="1">
    <location>
        <begin position="27"/>
        <end position="47"/>
    </location>
</feature>
<dbReference type="Proteomes" id="UP000094801">
    <property type="component" value="Unassembled WGS sequence"/>
</dbReference>
<feature type="transmembrane region" description="Helical" evidence="2">
    <location>
        <begin position="287"/>
        <end position="306"/>
    </location>
</feature>
<gene>
    <name evidence="3" type="ORF">CANARDRAFT_10129</name>
</gene>
<keyword evidence="4" id="KW-1185">Reference proteome</keyword>
<proteinExistence type="predicted"/>
<dbReference type="EMBL" id="KV453872">
    <property type="protein sequence ID" value="ODV82838.1"/>
    <property type="molecule type" value="Genomic_DNA"/>
</dbReference>
<protein>
    <submittedName>
        <fullName evidence="3">Uncharacterized protein</fullName>
    </submittedName>
</protein>
<evidence type="ECO:0000256" key="1">
    <source>
        <dbReference type="SAM" id="MobiDB-lite"/>
    </source>
</evidence>
<reference evidence="4" key="1">
    <citation type="submission" date="2016-04" db="EMBL/GenBank/DDBJ databases">
        <title>Comparative genomics of biotechnologically important yeasts.</title>
        <authorList>
            <consortium name="DOE Joint Genome Institute"/>
            <person name="Riley R."/>
            <person name="Haridas S."/>
            <person name="Wolfe K.H."/>
            <person name="Lopes M.R."/>
            <person name="Hittinger C.T."/>
            <person name="Goker M."/>
            <person name="Salamov A."/>
            <person name="Wisecaver J."/>
            <person name="Long T.M."/>
            <person name="Aerts A.L."/>
            <person name="Barry K."/>
            <person name="Choi C."/>
            <person name="Clum A."/>
            <person name="Coughlan A.Y."/>
            <person name="Deshpande S."/>
            <person name="Douglass A.P."/>
            <person name="Hanson S.J."/>
            <person name="Klenk H.-P."/>
            <person name="Labutti K."/>
            <person name="Lapidus A."/>
            <person name="Lindquist E."/>
            <person name="Lipzen A."/>
            <person name="Meier-Kolthoff J.P."/>
            <person name="Ohm R.A."/>
            <person name="Otillar R.P."/>
            <person name="Pangilinan J."/>
            <person name="Peng Y."/>
            <person name="Rokas A."/>
            <person name="Rosa C.A."/>
            <person name="Scheuner C."/>
            <person name="Sibirny A.A."/>
            <person name="Slot J.C."/>
            <person name="Stielow J.B."/>
            <person name="Sun H."/>
            <person name="Kurtzman C.P."/>
            <person name="Blackwell M."/>
            <person name="Grigoriev I.V."/>
            <person name="Jeffries T.W."/>
        </authorList>
    </citation>
    <scope>NUCLEOTIDE SEQUENCE [LARGE SCALE GENOMIC DNA]</scope>
    <source>
        <strain evidence="4">NRRL YB-2248</strain>
    </source>
</reference>
<sequence length="339" mass="39684">MSFIPLNPFDDSNTLSREQSRLTTDIDDSTWNQLDNDNDNDNDSFPSLQQSTNIRYLNYSLDSIEINLKKLSSLITLLQKYCQSIKVSNLKENDFKFNECLKLINSLNLEFEIIDKDVKLLNHQSNLLNSTISGLINQFQIQITNYLYILKLYKLQLSTQSIELISNSMNFKKQLECEEFFYSFDETTYQKLLNSNIDIDFKNGLILINELIIRYNLQDDIIDKVSQIQMNLKSNDIVKSTRTSIISNNTYRSNSFQQQSNKYRSNWNWNWNISINRLNKLSKKTKIILISIISIVIIIGIVIGIVDKFKLQKTNKMNKDVYKWIITVNSELETILDLN</sequence>
<evidence type="ECO:0000256" key="2">
    <source>
        <dbReference type="SAM" id="Phobius"/>
    </source>
</evidence>
<name>A0A1E4STL9_9ASCO</name>
<keyword evidence="2" id="KW-0812">Transmembrane</keyword>